<proteinExistence type="predicted"/>
<evidence type="ECO:0000259" key="1">
    <source>
        <dbReference type="PROSITE" id="PS50883"/>
    </source>
</evidence>
<organism evidence="3 4">
    <name type="scientific">Actinoplanes lutulentus</name>
    <dbReference type="NCBI Taxonomy" id="1287878"/>
    <lineage>
        <taxon>Bacteria</taxon>
        <taxon>Bacillati</taxon>
        <taxon>Actinomycetota</taxon>
        <taxon>Actinomycetes</taxon>
        <taxon>Micromonosporales</taxon>
        <taxon>Micromonosporaceae</taxon>
        <taxon>Actinoplanes</taxon>
    </lineage>
</organism>
<comment type="caution">
    <text evidence="3">The sequence shown here is derived from an EMBL/GenBank/DDBJ whole genome shotgun (WGS) entry which is preliminary data.</text>
</comment>
<dbReference type="InterPro" id="IPR001633">
    <property type="entry name" value="EAL_dom"/>
</dbReference>
<dbReference type="Pfam" id="PF00563">
    <property type="entry name" value="EAL"/>
    <property type="match status" value="1"/>
</dbReference>
<dbReference type="Gene3D" id="3.20.20.450">
    <property type="entry name" value="EAL domain"/>
    <property type="match status" value="1"/>
</dbReference>
<dbReference type="InterPro" id="IPR035919">
    <property type="entry name" value="EAL_sf"/>
</dbReference>
<sequence length="551" mass="58456">MGEPALADLAVSAAVVDADTAMGEIEGLVQADPGMLGVVTVVDGVHHLVARARLDVLLAGRLGYGRALLHRRPLRAVIGEPALVLPAATTWDDAARVAIGRPDHRKSNPIVVAFDDGTLGLAPVGPLVEYLSGRYAAMAFTDELTGLGNRRKLASPGAVVPGALFLIDLNRFKEINDALGHARGDELLRHVASALSAACAPAPAYRLGGDEFVIRTADGWPAGPLADAGRDLLRAIEGPFHVAGVPITVEAAVGIAEGEAGLDELLARADAAMYLAKRDRTRVEVWARETAVADVADLGMETDLRSAIANHELVLHYQPLVHARSGQVASYEALVRWAHPERGLLSPRSFLPRAELSDVIHPLTEAVLAEAIGQAACWHRAGRTMPVAVNLAAPVLASEGIVAIVERLLERSGLPPEALIVEVTESAVMTRPDQSADRLRAIRAMGVRIAMDDFGTGYTSLELLTRLPLDELKLDRSFVMRVHEPQERVIVEAVARMANGLGLTLVAEGVEDSRTAETLAAIGFDLLQGYHFGRPEPAAAHNLVPGIVTSG</sequence>
<gene>
    <name evidence="3" type="ORF">B0I29_101618</name>
</gene>
<dbReference type="Proteomes" id="UP000249341">
    <property type="component" value="Unassembled WGS sequence"/>
</dbReference>
<dbReference type="CDD" id="cd01948">
    <property type="entry name" value="EAL"/>
    <property type="match status" value="1"/>
</dbReference>
<dbReference type="CDD" id="cd01949">
    <property type="entry name" value="GGDEF"/>
    <property type="match status" value="1"/>
</dbReference>
<dbReference type="NCBIfam" id="TIGR00254">
    <property type="entry name" value="GGDEF"/>
    <property type="match status" value="1"/>
</dbReference>
<dbReference type="RefSeq" id="WP_111647231.1">
    <property type="nucleotide sequence ID" value="NZ_JACHWI010000001.1"/>
</dbReference>
<dbReference type="SMART" id="SM00267">
    <property type="entry name" value="GGDEF"/>
    <property type="match status" value="1"/>
</dbReference>
<name>A0A327ZR24_9ACTN</name>
<dbReference type="PANTHER" id="PTHR33121">
    <property type="entry name" value="CYCLIC DI-GMP PHOSPHODIESTERASE PDEF"/>
    <property type="match status" value="1"/>
</dbReference>
<dbReference type="EMBL" id="QLMJ01000001">
    <property type="protein sequence ID" value="RAK43488.1"/>
    <property type="molecule type" value="Genomic_DNA"/>
</dbReference>
<reference evidence="3 4" key="1">
    <citation type="submission" date="2018-06" db="EMBL/GenBank/DDBJ databases">
        <title>Genomic Encyclopedia of Type Strains, Phase III (KMG-III): the genomes of soil and plant-associated and newly described type strains.</title>
        <authorList>
            <person name="Whitman W."/>
        </authorList>
    </citation>
    <scope>NUCLEOTIDE SEQUENCE [LARGE SCALE GENOMIC DNA]</scope>
    <source>
        <strain evidence="3 4">CGMCC 4.7090</strain>
    </source>
</reference>
<feature type="domain" description="EAL" evidence="1">
    <location>
        <begin position="297"/>
        <end position="549"/>
    </location>
</feature>
<dbReference type="AlphaFoldDB" id="A0A327ZR24"/>
<protein>
    <submittedName>
        <fullName evidence="3">Diguanylate cyclase (GGDEF)-like protein</fullName>
    </submittedName>
</protein>
<dbReference type="Gene3D" id="3.30.70.270">
    <property type="match status" value="1"/>
</dbReference>
<keyword evidence="4" id="KW-1185">Reference proteome</keyword>
<dbReference type="GO" id="GO:0071111">
    <property type="term" value="F:cyclic-guanylate-specific phosphodiesterase activity"/>
    <property type="evidence" value="ECO:0007669"/>
    <property type="project" value="InterPro"/>
</dbReference>
<evidence type="ECO:0000313" key="4">
    <source>
        <dbReference type="Proteomes" id="UP000249341"/>
    </source>
</evidence>
<dbReference type="InterPro" id="IPR000160">
    <property type="entry name" value="GGDEF_dom"/>
</dbReference>
<dbReference type="InterPro" id="IPR043128">
    <property type="entry name" value="Rev_trsase/Diguanyl_cyclase"/>
</dbReference>
<dbReference type="SUPFAM" id="SSF141868">
    <property type="entry name" value="EAL domain-like"/>
    <property type="match status" value="1"/>
</dbReference>
<dbReference type="SMART" id="SM00052">
    <property type="entry name" value="EAL"/>
    <property type="match status" value="1"/>
</dbReference>
<dbReference type="PROSITE" id="PS50887">
    <property type="entry name" value="GGDEF"/>
    <property type="match status" value="1"/>
</dbReference>
<evidence type="ECO:0000259" key="2">
    <source>
        <dbReference type="PROSITE" id="PS50887"/>
    </source>
</evidence>
<dbReference type="PROSITE" id="PS50883">
    <property type="entry name" value="EAL"/>
    <property type="match status" value="1"/>
</dbReference>
<dbReference type="SUPFAM" id="SSF55073">
    <property type="entry name" value="Nucleotide cyclase"/>
    <property type="match status" value="1"/>
</dbReference>
<dbReference type="Pfam" id="PF00990">
    <property type="entry name" value="GGDEF"/>
    <property type="match status" value="1"/>
</dbReference>
<dbReference type="InterPro" id="IPR029787">
    <property type="entry name" value="Nucleotide_cyclase"/>
</dbReference>
<dbReference type="InterPro" id="IPR050706">
    <property type="entry name" value="Cyclic-di-GMP_PDE-like"/>
</dbReference>
<dbReference type="OrthoDB" id="23692at2"/>
<accession>A0A327ZR24</accession>
<dbReference type="PANTHER" id="PTHR33121:SF70">
    <property type="entry name" value="SIGNALING PROTEIN YKOW"/>
    <property type="match status" value="1"/>
</dbReference>
<feature type="domain" description="GGDEF" evidence="2">
    <location>
        <begin position="160"/>
        <end position="288"/>
    </location>
</feature>
<evidence type="ECO:0000313" key="3">
    <source>
        <dbReference type="EMBL" id="RAK43488.1"/>
    </source>
</evidence>